<keyword evidence="2" id="KW-0418">Kinase</keyword>
<evidence type="ECO:0000313" key="2">
    <source>
        <dbReference type="EMBL" id="GGI65287.1"/>
    </source>
</evidence>
<reference evidence="2" key="2">
    <citation type="submission" date="2020-09" db="EMBL/GenBank/DDBJ databases">
        <authorList>
            <person name="Sun Q."/>
            <person name="Sedlacek I."/>
        </authorList>
    </citation>
    <scope>NUCLEOTIDE SEQUENCE</scope>
    <source>
        <strain evidence="2">CCM 8433</strain>
    </source>
</reference>
<comment type="caution">
    <text evidence="2">The sequence shown here is derived from an EMBL/GenBank/DDBJ whole genome shotgun (WGS) entry which is preliminary data.</text>
</comment>
<accession>A0A917N607</accession>
<reference evidence="2" key="1">
    <citation type="journal article" date="2014" name="Int. J. Syst. Evol. Microbiol.">
        <title>Complete genome sequence of Corynebacterium casei LMG S-19264T (=DSM 44701T), isolated from a smear-ripened cheese.</title>
        <authorList>
            <consortium name="US DOE Joint Genome Institute (JGI-PGF)"/>
            <person name="Walter F."/>
            <person name="Albersmeier A."/>
            <person name="Kalinowski J."/>
            <person name="Ruckert C."/>
        </authorList>
    </citation>
    <scope>NUCLEOTIDE SEQUENCE</scope>
    <source>
        <strain evidence="2">CCM 8433</strain>
    </source>
</reference>
<protein>
    <submittedName>
        <fullName evidence="2">N-acetylmannosamine kinase</fullName>
    </submittedName>
</protein>
<evidence type="ECO:0000256" key="1">
    <source>
        <dbReference type="ARBA" id="ARBA00006479"/>
    </source>
</evidence>
<dbReference type="PANTHER" id="PTHR18964">
    <property type="entry name" value="ROK (REPRESSOR, ORF, KINASE) FAMILY"/>
    <property type="match status" value="1"/>
</dbReference>
<dbReference type="InterPro" id="IPR043129">
    <property type="entry name" value="ATPase_NBD"/>
</dbReference>
<sequence>MTEQSLFVLDLGGSAVKYSVWYQEELHEKGKFKTPKTFTSFLEKVVGIKERLAKKYNLVGCACSLPGTVNVEEKIIEGTSAIKYIHQETFIESLESCLGLPIRLENDANCAALAEVSLGAAKGKKDVLVLVLGSGIGGAIIKHGRLEKGYHLVGGEFGYMLLNEEQNFSQLSSPVALAKRVSERKGYSCDKMTSREVFDLADKNDPIAFEEVEKMFHFLAIGLYNLQMSIDPEIILIGGAISKRSDLLQRINAKFETLFLGKKQIGIRPNIAICQFENDANLIGAVVNYHIG</sequence>
<evidence type="ECO:0000313" key="3">
    <source>
        <dbReference type="Proteomes" id="UP000622610"/>
    </source>
</evidence>
<comment type="similarity">
    <text evidence="1">Belongs to the ROK (NagC/XylR) family.</text>
</comment>
<dbReference type="Pfam" id="PF00480">
    <property type="entry name" value="ROK"/>
    <property type="match status" value="1"/>
</dbReference>
<dbReference type="SUPFAM" id="SSF53067">
    <property type="entry name" value="Actin-like ATPase domain"/>
    <property type="match status" value="1"/>
</dbReference>
<dbReference type="RefSeq" id="WP_379958975.1">
    <property type="nucleotide sequence ID" value="NZ_JBHSZJ010000001.1"/>
</dbReference>
<dbReference type="AlphaFoldDB" id="A0A917N607"/>
<dbReference type="Proteomes" id="UP000622610">
    <property type="component" value="Unassembled WGS sequence"/>
</dbReference>
<organism evidence="2 3">
    <name type="scientific">Enterococcus alcedinis</name>
    <dbReference type="NCBI Taxonomy" id="1274384"/>
    <lineage>
        <taxon>Bacteria</taxon>
        <taxon>Bacillati</taxon>
        <taxon>Bacillota</taxon>
        <taxon>Bacilli</taxon>
        <taxon>Lactobacillales</taxon>
        <taxon>Enterococcaceae</taxon>
        <taxon>Enterococcus</taxon>
    </lineage>
</organism>
<dbReference type="CDD" id="cd24152">
    <property type="entry name" value="ASKHA_NBD_ROK-like"/>
    <property type="match status" value="1"/>
</dbReference>
<proteinExistence type="inferred from homology"/>
<dbReference type="GO" id="GO:0016301">
    <property type="term" value="F:kinase activity"/>
    <property type="evidence" value="ECO:0007669"/>
    <property type="project" value="UniProtKB-KW"/>
</dbReference>
<name>A0A917N607_9ENTE</name>
<keyword evidence="3" id="KW-1185">Reference proteome</keyword>
<dbReference type="Gene3D" id="3.30.420.40">
    <property type="match status" value="2"/>
</dbReference>
<gene>
    <name evidence="2" type="ORF">GCM10011482_09410</name>
</gene>
<dbReference type="PANTHER" id="PTHR18964:SF170">
    <property type="entry name" value="SUGAR KINASE"/>
    <property type="match status" value="1"/>
</dbReference>
<dbReference type="InterPro" id="IPR000600">
    <property type="entry name" value="ROK"/>
</dbReference>
<dbReference type="EMBL" id="BMDT01000003">
    <property type="protein sequence ID" value="GGI65287.1"/>
    <property type="molecule type" value="Genomic_DNA"/>
</dbReference>
<keyword evidence="2" id="KW-0808">Transferase</keyword>